<gene>
    <name evidence="1" type="ORF">HYG85_17380</name>
</gene>
<accession>A0A8J8MCS5</accession>
<keyword evidence="2" id="KW-1185">Reference proteome</keyword>
<sequence>MKDSKIKTLLLSTLLLTIIFTSSWSTYAEEINYEKVCSFQEVEHEWIGDYTGEYNRPRYLRYEAYDKMGKKISSSQVSSLSNVEKVARTILGEICNVPPRIDNAYAVAQAIKNRMDYDNKTAVQVISSGFDAYGGGAFKDPLNYYYLEDEYRLWAECAWLAACLVEGDSIPTSGYDDIGNSRFFGDISVSSYLKRFKLSNGTTCNETNIESATTFVCWGRKNPILNTVKKFGNHVYFEVNDR</sequence>
<protein>
    <submittedName>
        <fullName evidence="1">Uncharacterized protein</fullName>
    </submittedName>
</protein>
<organism evidence="1 2">
    <name type="scientific">Vallitalea guaymasensis</name>
    <dbReference type="NCBI Taxonomy" id="1185412"/>
    <lineage>
        <taxon>Bacteria</taxon>
        <taxon>Bacillati</taxon>
        <taxon>Bacillota</taxon>
        <taxon>Clostridia</taxon>
        <taxon>Lachnospirales</taxon>
        <taxon>Vallitaleaceae</taxon>
        <taxon>Vallitalea</taxon>
    </lineage>
</organism>
<dbReference type="RefSeq" id="WP_212690738.1">
    <property type="nucleotide sequence ID" value="NZ_CP058561.1"/>
</dbReference>
<dbReference type="AlphaFoldDB" id="A0A8J8MCS5"/>
<evidence type="ECO:0000313" key="1">
    <source>
        <dbReference type="EMBL" id="QUH30587.1"/>
    </source>
</evidence>
<dbReference type="Proteomes" id="UP000677305">
    <property type="component" value="Chromosome"/>
</dbReference>
<dbReference type="KEGG" id="vgu:HYG85_17380"/>
<reference evidence="1 2" key="1">
    <citation type="submission" date="2020-07" db="EMBL/GenBank/DDBJ databases">
        <title>Vallitalea guaymasensis genome.</title>
        <authorList>
            <person name="Postec A."/>
        </authorList>
    </citation>
    <scope>NUCLEOTIDE SEQUENCE [LARGE SCALE GENOMIC DNA]</scope>
    <source>
        <strain evidence="1 2">Ra1766G1</strain>
    </source>
</reference>
<dbReference type="EMBL" id="CP058561">
    <property type="protein sequence ID" value="QUH30587.1"/>
    <property type="molecule type" value="Genomic_DNA"/>
</dbReference>
<proteinExistence type="predicted"/>
<evidence type="ECO:0000313" key="2">
    <source>
        <dbReference type="Proteomes" id="UP000677305"/>
    </source>
</evidence>
<name>A0A8J8MCS5_9FIRM</name>